<dbReference type="InterPro" id="IPR003165">
    <property type="entry name" value="Piwi"/>
</dbReference>
<reference evidence="3 4" key="1">
    <citation type="submission" date="2024-01" db="EMBL/GenBank/DDBJ databases">
        <title>The genomes of 5 underutilized Papilionoideae crops provide insights into root nodulation and disease resistanc.</title>
        <authorList>
            <person name="Yuan L."/>
        </authorList>
    </citation>
    <scope>NUCLEOTIDE SEQUENCE [LARGE SCALE GENOMIC DNA]</scope>
    <source>
        <strain evidence="3">ZHUSHIDOU_FW_LH</strain>
        <tissue evidence="3">Leaf</tissue>
    </source>
</reference>
<dbReference type="Pfam" id="PF02171">
    <property type="entry name" value="Piwi"/>
    <property type="match status" value="1"/>
</dbReference>
<dbReference type="Pfam" id="PF05645">
    <property type="entry name" value="RNA_pol_Rpc82"/>
    <property type="match status" value="1"/>
</dbReference>
<keyword evidence="4" id="KW-1185">Reference proteome</keyword>
<dbReference type="EMBL" id="JAYWIO010000002">
    <property type="protein sequence ID" value="KAK7282051.1"/>
    <property type="molecule type" value="Genomic_DNA"/>
</dbReference>
<dbReference type="AlphaFoldDB" id="A0AAN9FVV1"/>
<accession>A0AAN9FVV1</accession>
<dbReference type="Gene3D" id="3.40.50.2300">
    <property type="match status" value="2"/>
</dbReference>
<dbReference type="SUPFAM" id="SSF53098">
    <property type="entry name" value="Ribonuclease H-like"/>
    <property type="match status" value="1"/>
</dbReference>
<evidence type="ECO:0000259" key="1">
    <source>
        <dbReference type="Pfam" id="PF02171"/>
    </source>
</evidence>
<name>A0AAN9FVV1_CROPI</name>
<evidence type="ECO:0000259" key="2">
    <source>
        <dbReference type="Pfam" id="PF05645"/>
    </source>
</evidence>
<evidence type="ECO:0000313" key="3">
    <source>
        <dbReference type="EMBL" id="KAK7282051.1"/>
    </source>
</evidence>
<dbReference type="Proteomes" id="UP001372338">
    <property type="component" value="Unassembled WGS sequence"/>
</dbReference>
<feature type="domain" description="RNA polymerase III Rpc82 C -terminal" evidence="2">
    <location>
        <begin position="125"/>
        <end position="175"/>
    </location>
</feature>
<dbReference type="InterPro" id="IPR012337">
    <property type="entry name" value="RNaseH-like_sf"/>
</dbReference>
<dbReference type="GO" id="GO:0006351">
    <property type="term" value="P:DNA-templated transcription"/>
    <property type="evidence" value="ECO:0007669"/>
    <property type="project" value="InterPro"/>
</dbReference>
<comment type="caution">
    <text evidence="3">The sequence shown here is derived from an EMBL/GenBank/DDBJ whole genome shotgun (WGS) entry which is preliminary data.</text>
</comment>
<gene>
    <name evidence="3" type="ORF">RIF29_10553</name>
</gene>
<organism evidence="3 4">
    <name type="scientific">Crotalaria pallida</name>
    <name type="common">Smooth rattlebox</name>
    <name type="synonym">Crotalaria striata</name>
    <dbReference type="NCBI Taxonomy" id="3830"/>
    <lineage>
        <taxon>Eukaryota</taxon>
        <taxon>Viridiplantae</taxon>
        <taxon>Streptophyta</taxon>
        <taxon>Embryophyta</taxon>
        <taxon>Tracheophyta</taxon>
        <taxon>Spermatophyta</taxon>
        <taxon>Magnoliopsida</taxon>
        <taxon>eudicotyledons</taxon>
        <taxon>Gunneridae</taxon>
        <taxon>Pentapetalae</taxon>
        <taxon>rosids</taxon>
        <taxon>fabids</taxon>
        <taxon>Fabales</taxon>
        <taxon>Fabaceae</taxon>
        <taxon>Papilionoideae</taxon>
        <taxon>50 kb inversion clade</taxon>
        <taxon>genistoids sensu lato</taxon>
        <taxon>core genistoids</taxon>
        <taxon>Crotalarieae</taxon>
        <taxon>Crotalaria</taxon>
    </lineage>
</organism>
<dbReference type="InterPro" id="IPR008806">
    <property type="entry name" value="RNA_pol_III_Rpc82_C"/>
</dbReference>
<protein>
    <submittedName>
        <fullName evidence="3">Uncharacterized protein</fullName>
    </submittedName>
</protein>
<sequence length="235" mass="27400">MYHQTGKESSVDPWMGQWNMINKKIIDGGKVRYWARVNFSTRVARDLPSNFCFELIRRIKRICETELGIVSQCCQPKQASKMNKQYLENIALKINVKVISGPQAAFTYLDRVQYSKIELSVHWSHWIPNLEEFMRILRRKAMIENVRTRLDDAAATVLSAILEATRTAEKKVKVQNSGGPIPCFMKLEIPLSLETIFTEVETQTWEALHQKQNVFASNFVPLWMKPFYSRRSRIK</sequence>
<dbReference type="GO" id="GO:0003677">
    <property type="term" value="F:DNA binding"/>
    <property type="evidence" value="ECO:0007669"/>
    <property type="project" value="InterPro"/>
</dbReference>
<dbReference type="PANTHER" id="PTHR22891">
    <property type="entry name" value="EUKARYOTIC TRANSLATION INITIATION FACTOR 2C"/>
    <property type="match status" value="1"/>
</dbReference>
<proteinExistence type="predicted"/>
<evidence type="ECO:0000313" key="4">
    <source>
        <dbReference type="Proteomes" id="UP001372338"/>
    </source>
</evidence>
<feature type="domain" description="Piwi" evidence="1">
    <location>
        <begin position="56"/>
        <end position="98"/>
    </location>
</feature>